<proteinExistence type="predicted"/>
<protein>
    <submittedName>
        <fullName evidence="1">Uncharacterized protein</fullName>
    </submittedName>
</protein>
<dbReference type="RefSeq" id="WP_226132328.1">
    <property type="nucleotide sequence ID" value="NZ_JAIZTC010000001.1"/>
</dbReference>
<reference evidence="1" key="1">
    <citation type="submission" date="2023-08" db="EMBL/GenBank/DDBJ databases">
        <title>A collection of bacterial strains from the Burkholderia cepacia Research Laboratory and Repository.</title>
        <authorList>
            <person name="Lipuma J."/>
            <person name="Spilker T."/>
        </authorList>
    </citation>
    <scope>NUCLEOTIDE SEQUENCE</scope>
    <source>
        <strain evidence="1">AU0862</strain>
    </source>
</reference>
<sequence>MTPTRTELAASCDLLPDRSRRRSSADALVLLSIRVEADDLALVRRRLHQAVGAALNFYTAALDHRTGCACIEFEVARSQASPAILSILRVLPAAEFGTIRLLQH</sequence>
<dbReference type="Proteomes" id="UP001199070">
    <property type="component" value="Unassembled WGS sequence"/>
</dbReference>
<organism evidence="1 2">
    <name type="scientific">Burkholderia cenocepacia</name>
    <dbReference type="NCBI Taxonomy" id="95486"/>
    <lineage>
        <taxon>Bacteria</taxon>
        <taxon>Pseudomonadati</taxon>
        <taxon>Pseudomonadota</taxon>
        <taxon>Betaproteobacteria</taxon>
        <taxon>Burkholderiales</taxon>
        <taxon>Burkholderiaceae</taxon>
        <taxon>Burkholderia</taxon>
        <taxon>Burkholderia cepacia complex</taxon>
    </lineage>
</organism>
<gene>
    <name evidence="1" type="ORF">LGN22_02075</name>
</gene>
<dbReference type="AlphaFoldDB" id="A0AAW4T5N8"/>
<name>A0AAW4T5N8_9BURK</name>
<evidence type="ECO:0000313" key="1">
    <source>
        <dbReference type="EMBL" id="MCA8377661.1"/>
    </source>
</evidence>
<comment type="caution">
    <text evidence="1">The sequence shown here is derived from an EMBL/GenBank/DDBJ whole genome shotgun (WGS) entry which is preliminary data.</text>
</comment>
<evidence type="ECO:0000313" key="2">
    <source>
        <dbReference type="Proteomes" id="UP001199070"/>
    </source>
</evidence>
<accession>A0AAW4T5N8</accession>
<dbReference type="EMBL" id="JAIZTC010000001">
    <property type="protein sequence ID" value="MCA8377661.1"/>
    <property type="molecule type" value="Genomic_DNA"/>
</dbReference>